<reference evidence="1 2" key="1">
    <citation type="submission" date="2023-03" db="EMBL/GenBank/DDBJ databases">
        <title>Draft assemblies of triclosan tolerant bacteria isolated from returned activated sludge.</title>
        <authorList>
            <person name="Van Hamelsveld S."/>
        </authorList>
    </citation>
    <scope>NUCLEOTIDE SEQUENCE [LARGE SCALE GENOMIC DNA]</scope>
    <source>
        <strain evidence="1 2">GW210010_S58</strain>
    </source>
</reference>
<name>A0ABT6ALT0_9BURK</name>
<comment type="caution">
    <text evidence="1">The sequence shown here is derived from an EMBL/GenBank/DDBJ whole genome shotgun (WGS) entry which is preliminary data.</text>
</comment>
<dbReference type="RefSeq" id="WP_276264293.1">
    <property type="nucleotide sequence ID" value="NZ_JARJLM010000129.1"/>
</dbReference>
<proteinExistence type="predicted"/>
<keyword evidence="2" id="KW-1185">Reference proteome</keyword>
<feature type="non-terminal residue" evidence="1">
    <location>
        <position position="189"/>
    </location>
</feature>
<organism evidence="1 2">
    <name type="scientific">Cupriavidus basilensis</name>
    <dbReference type="NCBI Taxonomy" id="68895"/>
    <lineage>
        <taxon>Bacteria</taxon>
        <taxon>Pseudomonadati</taxon>
        <taxon>Pseudomonadota</taxon>
        <taxon>Betaproteobacteria</taxon>
        <taxon>Burkholderiales</taxon>
        <taxon>Burkholderiaceae</taxon>
        <taxon>Cupriavidus</taxon>
    </lineage>
</organism>
<dbReference type="Proteomes" id="UP001216674">
    <property type="component" value="Unassembled WGS sequence"/>
</dbReference>
<gene>
    <name evidence="1" type="ORF">P3W85_07305</name>
</gene>
<accession>A0ABT6ALT0</accession>
<dbReference type="EMBL" id="JARJLM010000129">
    <property type="protein sequence ID" value="MDF3832751.1"/>
    <property type="molecule type" value="Genomic_DNA"/>
</dbReference>
<sequence length="189" mass="19657">MRIFSLFDAQMRGEILAGGDASDLRLGLQVRVVPEAAGLGSSGDYIFLPQGAMQSGIVTARAEWWACLRGTIKLTPCGGDAALLSPGGIHALRQGERLHLAALQDSVLIRVILDPETVGLVGAGMTSCFDAFASGQAQRWLGTAGAGAIDVLLRGERFAPGLPEDHARAAPALPRLNAAFVALGEGEPE</sequence>
<evidence type="ECO:0000313" key="1">
    <source>
        <dbReference type="EMBL" id="MDF3832751.1"/>
    </source>
</evidence>
<protein>
    <submittedName>
        <fullName evidence="1">Uncharacterized protein</fullName>
    </submittedName>
</protein>
<evidence type="ECO:0000313" key="2">
    <source>
        <dbReference type="Proteomes" id="UP001216674"/>
    </source>
</evidence>